<dbReference type="GO" id="GO:0006869">
    <property type="term" value="P:lipid transport"/>
    <property type="evidence" value="ECO:0007669"/>
    <property type="project" value="InterPro"/>
</dbReference>
<dbReference type="Gene3D" id="1.10.110.10">
    <property type="entry name" value="Plant lipid-transfer and hydrophobic proteins"/>
    <property type="match status" value="1"/>
</dbReference>
<protein>
    <recommendedName>
        <fullName evidence="1">Non-specific lipid-transfer protein</fullName>
    </recommendedName>
</protein>
<keyword evidence="1" id="KW-0813">Transport</keyword>
<dbReference type="EMBL" id="CM009756">
    <property type="protein sequence ID" value="PUZ43445.1"/>
    <property type="molecule type" value="Genomic_DNA"/>
</dbReference>
<dbReference type="PRINTS" id="PR00382">
    <property type="entry name" value="LIPIDTRNSFER"/>
</dbReference>
<feature type="transmembrane region" description="Helical" evidence="2">
    <location>
        <begin position="56"/>
        <end position="75"/>
    </location>
</feature>
<evidence type="ECO:0000256" key="1">
    <source>
        <dbReference type="RuleBase" id="RU000628"/>
    </source>
</evidence>
<feature type="domain" description="Bifunctional inhibitor/plant lipid transfer protein/seed storage helical" evidence="3">
    <location>
        <begin position="81"/>
        <end position="166"/>
    </location>
</feature>
<reference evidence="4 5" key="1">
    <citation type="submission" date="2018-04" db="EMBL/GenBank/DDBJ databases">
        <title>WGS assembly of Panicum hallii var. hallii HAL2.</title>
        <authorList>
            <person name="Lovell J."/>
            <person name="Jenkins J."/>
            <person name="Lowry D."/>
            <person name="Mamidi S."/>
            <person name="Sreedasyam A."/>
            <person name="Weng X."/>
            <person name="Barry K."/>
            <person name="Bonette J."/>
            <person name="Campitelli B."/>
            <person name="Daum C."/>
            <person name="Gordon S."/>
            <person name="Gould B."/>
            <person name="Lipzen A."/>
            <person name="MacQueen A."/>
            <person name="Palacio-Mejia J."/>
            <person name="Plott C."/>
            <person name="Shakirov E."/>
            <person name="Shu S."/>
            <person name="Yoshinaga Y."/>
            <person name="Zane M."/>
            <person name="Rokhsar D."/>
            <person name="Grimwood J."/>
            <person name="Schmutz J."/>
            <person name="Juenger T."/>
        </authorList>
    </citation>
    <scope>NUCLEOTIDE SEQUENCE [LARGE SCALE GENOMIC DNA]</scope>
    <source>
        <strain evidence="5">cv. HAL2</strain>
    </source>
</reference>
<dbReference type="Pfam" id="PF00234">
    <property type="entry name" value="Tryp_alpha_amyl"/>
    <property type="match status" value="1"/>
</dbReference>
<name>A0A2T7CJC2_9POAL</name>
<evidence type="ECO:0000256" key="2">
    <source>
        <dbReference type="SAM" id="Phobius"/>
    </source>
</evidence>
<proteinExistence type="inferred from homology"/>
<evidence type="ECO:0000313" key="5">
    <source>
        <dbReference type="Proteomes" id="UP000244336"/>
    </source>
</evidence>
<dbReference type="AlphaFoldDB" id="A0A2T7CJC2"/>
<dbReference type="Proteomes" id="UP000244336">
    <property type="component" value="Chromosome 8"/>
</dbReference>
<dbReference type="InterPro" id="IPR036312">
    <property type="entry name" value="Bifun_inhib/LTP/seed_sf"/>
</dbReference>
<dbReference type="GO" id="GO:0008289">
    <property type="term" value="F:lipid binding"/>
    <property type="evidence" value="ECO:0007669"/>
    <property type="project" value="UniProtKB-KW"/>
</dbReference>
<dbReference type="SUPFAM" id="SSF47699">
    <property type="entry name" value="Bifunctional inhibitor/lipid-transfer protein/seed storage 2S albumin"/>
    <property type="match status" value="1"/>
</dbReference>
<dbReference type="STRING" id="1504633.A0A2T7CJC2"/>
<dbReference type="OrthoDB" id="1890443at2759"/>
<evidence type="ECO:0000313" key="4">
    <source>
        <dbReference type="EMBL" id="PUZ43445.1"/>
    </source>
</evidence>
<comment type="similarity">
    <text evidence="1">Belongs to the plant LTP family.</text>
</comment>
<keyword evidence="1" id="KW-0446">Lipid-binding</keyword>
<dbReference type="SMART" id="SM00499">
    <property type="entry name" value="AAI"/>
    <property type="match status" value="1"/>
</dbReference>
<keyword evidence="2" id="KW-1133">Transmembrane helix</keyword>
<keyword evidence="2" id="KW-0472">Membrane</keyword>
<dbReference type="PANTHER" id="PTHR33076">
    <property type="entry name" value="NON-SPECIFIC LIPID-TRANSFER PROTEIN 2-RELATED"/>
    <property type="match status" value="1"/>
</dbReference>
<organism evidence="4 5">
    <name type="scientific">Panicum hallii var. hallii</name>
    <dbReference type="NCBI Taxonomy" id="1504633"/>
    <lineage>
        <taxon>Eukaryota</taxon>
        <taxon>Viridiplantae</taxon>
        <taxon>Streptophyta</taxon>
        <taxon>Embryophyta</taxon>
        <taxon>Tracheophyta</taxon>
        <taxon>Spermatophyta</taxon>
        <taxon>Magnoliopsida</taxon>
        <taxon>Liliopsida</taxon>
        <taxon>Poales</taxon>
        <taxon>Poaceae</taxon>
        <taxon>PACMAD clade</taxon>
        <taxon>Panicoideae</taxon>
        <taxon>Panicodae</taxon>
        <taxon>Paniceae</taxon>
        <taxon>Panicinae</taxon>
        <taxon>Panicum</taxon>
        <taxon>Panicum sect. Panicum</taxon>
    </lineage>
</organism>
<keyword evidence="5" id="KW-1185">Reference proteome</keyword>
<keyword evidence="2" id="KW-0812">Transmembrane</keyword>
<dbReference type="InterPro" id="IPR016140">
    <property type="entry name" value="Bifunc_inhib/LTP/seed_store"/>
</dbReference>
<gene>
    <name evidence="4" type="ORF">GQ55_8G010300</name>
</gene>
<evidence type="ECO:0000259" key="3">
    <source>
        <dbReference type="SMART" id="SM00499"/>
    </source>
</evidence>
<accession>A0A2T7CJC2</accession>
<dbReference type="Gramene" id="PUZ43445">
    <property type="protein sequence ID" value="PUZ43445"/>
    <property type="gene ID" value="GQ55_8G010300"/>
</dbReference>
<dbReference type="InterPro" id="IPR000528">
    <property type="entry name" value="Plant_nsLTP"/>
</dbReference>
<sequence length="170" mass="18138">MHPIRGRMQMQMHIYIVAAPQHHQIETTLAIDRSIDRVARRQLQIYMARPAGKQQLAVVVVAVALLLLMAAPSVINARVTCGQVLSCVTPCISYAMGRGSEPPPACCSGVSNLNAAANNTADRQATCKCLKQITSTMPALKPDIVAGIPSKCGVDIPYPIASSTDCSKVQ</sequence>
<dbReference type="CDD" id="cd01960">
    <property type="entry name" value="nsLTP1"/>
    <property type="match status" value="1"/>
</dbReference>
<comment type="function">
    <text evidence="1">Plant non-specific lipid-transfer proteins transfer phospholipids as well as galactolipids across membranes. May play a role in wax or cutin deposition in the cell walls of expanding epidermal cells and certain secretory tissues.</text>
</comment>